<feature type="domain" description="IF rod" evidence="6">
    <location>
        <begin position="90"/>
        <end position="388"/>
    </location>
</feature>
<accession>A0A8C8SQX2</accession>
<dbReference type="InterPro" id="IPR039008">
    <property type="entry name" value="IF_rod_dom"/>
</dbReference>
<feature type="coiled-coil region" evidence="4">
    <location>
        <begin position="80"/>
        <end position="221"/>
    </location>
</feature>
<reference evidence="7" key="1">
    <citation type="submission" date="2025-08" db="UniProtKB">
        <authorList>
            <consortium name="Ensembl"/>
        </authorList>
    </citation>
    <scope>IDENTIFICATION</scope>
</reference>
<dbReference type="PROSITE" id="PS00226">
    <property type="entry name" value="IF_ROD_1"/>
    <property type="match status" value="1"/>
</dbReference>
<dbReference type="Pfam" id="PF04732">
    <property type="entry name" value="Filament_head"/>
    <property type="match status" value="1"/>
</dbReference>
<sequence length="450" mass="50449">SRCHPSGTGAGSAVTEPATFGPPLLSPGSYSSASSRFSAARLLGSPGPARSAQWARSSLRSAPPARAVPAPDLALAEALNRELLATRSSEKAELRELNDRFASFIEKVRALETHNAALRAQLGQAQTREPARAADLCQSELRELRRQLEQLGQERDRAHVERDNLAEDLAAEREGAHPSLPPSPQDVDDATLSRLELERKIESLMDEIEFLKKLHEEELRDMQVSVHSQQVQVEMEPVKPDLTAALRDIRTQYESIAVKNLQEAEEWYKSKFADLSDAANRNHEALRQAKQEMNESRRQIQSLTCEVDGLRGTNEALLRQMRELEDQCGMEIGSYQDTVGRLEQEIQHLKEEMARHLREYQDLLNVKMALDIEIATYRKLLEGEENRWVEHPALATPEPTVEPHTRKTVLIKTIETRDGEVSLPWLVTWARGGGWGSVRLACSQQRGSGT</sequence>
<evidence type="ECO:0000256" key="1">
    <source>
        <dbReference type="ARBA" id="ARBA00022754"/>
    </source>
</evidence>
<protein>
    <submittedName>
        <fullName evidence="7">Peripherin</fullName>
    </submittedName>
</protein>
<proteinExistence type="inferred from homology"/>
<dbReference type="GO" id="GO:0045109">
    <property type="term" value="P:intermediate filament organization"/>
    <property type="evidence" value="ECO:0007669"/>
    <property type="project" value="TreeGrafter"/>
</dbReference>
<dbReference type="SUPFAM" id="SSF64593">
    <property type="entry name" value="Intermediate filament protein, coiled coil region"/>
    <property type="match status" value="2"/>
</dbReference>
<dbReference type="FunFam" id="1.20.5.500:FF:000001">
    <property type="entry name" value="Type II keratin 23"/>
    <property type="match status" value="1"/>
</dbReference>
<dbReference type="Proteomes" id="UP000694393">
    <property type="component" value="Unplaced"/>
</dbReference>
<dbReference type="Pfam" id="PF00038">
    <property type="entry name" value="Filament"/>
    <property type="match status" value="1"/>
</dbReference>
<name>A0A8C8SQX2_9SAUR</name>
<dbReference type="InterPro" id="IPR050405">
    <property type="entry name" value="Intermediate_filament"/>
</dbReference>
<evidence type="ECO:0000259" key="6">
    <source>
        <dbReference type="PROSITE" id="PS51842"/>
    </source>
</evidence>
<dbReference type="Gene3D" id="1.20.5.500">
    <property type="entry name" value="Single helix bin"/>
    <property type="match status" value="1"/>
</dbReference>
<dbReference type="GO" id="GO:0005737">
    <property type="term" value="C:cytoplasm"/>
    <property type="evidence" value="ECO:0007669"/>
    <property type="project" value="TreeGrafter"/>
</dbReference>
<dbReference type="GO" id="GO:0030424">
    <property type="term" value="C:axon"/>
    <property type="evidence" value="ECO:0007669"/>
    <property type="project" value="TreeGrafter"/>
</dbReference>
<evidence type="ECO:0000256" key="5">
    <source>
        <dbReference type="SAM" id="MobiDB-lite"/>
    </source>
</evidence>
<dbReference type="GO" id="GO:0005200">
    <property type="term" value="F:structural constituent of cytoskeleton"/>
    <property type="evidence" value="ECO:0007669"/>
    <property type="project" value="TreeGrafter"/>
</dbReference>
<dbReference type="PANTHER" id="PTHR45652">
    <property type="entry name" value="GLIAL FIBRILLARY ACIDIC PROTEIN"/>
    <property type="match status" value="1"/>
</dbReference>
<keyword evidence="8" id="KW-1185">Reference proteome</keyword>
<dbReference type="AlphaFoldDB" id="A0A8C8SQX2"/>
<evidence type="ECO:0000256" key="4">
    <source>
        <dbReference type="SAM" id="Coils"/>
    </source>
</evidence>
<keyword evidence="2 4" id="KW-0175">Coiled coil</keyword>
<reference evidence="7" key="2">
    <citation type="submission" date="2025-09" db="UniProtKB">
        <authorList>
            <consortium name="Ensembl"/>
        </authorList>
    </citation>
    <scope>IDENTIFICATION</scope>
</reference>
<feature type="coiled-coil region" evidence="4">
    <location>
        <begin position="275"/>
        <end position="366"/>
    </location>
</feature>
<evidence type="ECO:0000256" key="2">
    <source>
        <dbReference type="ARBA" id="ARBA00023054"/>
    </source>
</evidence>
<dbReference type="PANTHER" id="PTHR45652:SF14">
    <property type="entry name" value="PERIPHERIN"/>
    <property type="match status" value="1"/>
</dbReference>
<dbReference type="Ensembl" id="ENSPCET00000024045.1">
    <property type="protein sequence ID" value="ENSPCEP00000023269.1"/>
    <property type="gene ID" value="ENSPCEG00000017673.1"/>
</dbReference>
<keyword evidence="1 3" id="KW-0403">Intermediate filament</keyword>
<evidence type="ECO:0000313" key="8">
    <source>
        <dbReference type="Proteomes" id="UP000694393"/>
    </source>
</evidence>
<feature type="region of interest" description="Disordered" evidence="5">
    <location>
        <begin position="1"/>
        <end position="67"/>
    </location>
</feature>
<dbReference type="PROSITE" id="PS51842">
    <property type="entry name" value="IF_ROD_2"/>
    <property type="match status" value="1"/>
</dbReference>
<evidence type="ECO:0000313" key="7">
    <source>
        <dbReference type="Ensembl" id="ENSPCEP00000023269.1"/>
    </source>
</evidence>
<dbReference type="FunFam" id="1.20.5.170:FF:000002">
    <property type="entry name" value="Type I keratin KA11"/>
    <property type="match status" value="1"/>
</dbReference>
<evidence type="ECO:0000256" key="3">
    <source>
        <dbReference type="RuleBase" id="RU000685"/>
    </source>
</evidence>
<dbReference type="Gene3D" id="1.20.5.170">
    <property type="match status" value="1"/>
</dbReference>
<dbReference type="InterPro" id="IPR006821">
    <property type="entry name" value="Intermed_filament_DNA-bd"/>
</dbReference>
<dbReference type="Gene3D" id="1.20.5.1160">
    <property type="entry name" value="Vasodilator-stimulated phosphoprotein"/>
    <property type="match status" value="1"/>
</dbReference>
<feature type="compositionally biased region" description="Low complexity" evidence="5">
    <location>
        <begin position="55"/>
        <end position="67"/>
    </location>
</feature>
<organism evidence="7 8">
    <name type="scientific">Pelusios castaneus</name>
    <name type="common">West African mud turtle</name>
    <dbReference type="NCBI Taxonomy" id="367368"/>
    <lineage>
        <taxon>Eukaryota</taxon>
        <taxon>Metazoa</taxon>
        <taxon>Chordata</taxon>
        <taxon>Craniata</taxon>
        <taxon>Vertebrata</taxon>
        <taxon>Euteleostomi</taxon>
        <taxon>Archelosauria</taxon>
        <taxon>Testudinata</taxon>
        <taxon>Testudines</taxon>
        <taxon>Pleurodira</taxon>
        <taxon>Pelomedusidae</taxon>
        <taxon>Pelusios</taxon>
    </lineage>
</organism>
<comment type="similarity">
    <text evidence="3">Belongs to the intermediate filament family.</text>
</comment>
<dbReference type="GO" id="GO:0005886">
    <property type="term" value="C:plasma membrane"/>
    <property type="evidence" value="ECO:0007669"/>
    <property type="project" value="TreeGrafter"/>
</dbReference>
<dbReference type="SMART" id="SM01391">
    <property type="entry name" value="Filament"/>
    <property type="match status" value="1"/>
</dbReference>
<dbReference type="InterPro" id="IPR018039">
    <property type="entry name" value="IF_conserved"/>
</dbReference>
<dbReference type="GO" id="GO:0045098">
    <property type="term" value="C:type III intermediate filament"/>
    <property type="evidence" value="ECO:0007669"/>
    <property type="project" value="TreeGrafter"/>
</dbReference>
<feature type="compositionally biased region" description="Low complexity" evidence="5">
    <location>
        <begin position="21"/>
        <end position="45"/>
    </location>
</feature>